<dbReference type="Proteomes" id="UP000273307">
    <property type="component" value="Unassembled WGS sequence"/>
</dbReference>
<protein>
    <recommendedName>
        <fullName evidence="4">(S)-2-haloacid dehalogenase</fullName>
    </recommendedName>
</protein>
<dbReference type="InterPro" id="IPR051540">
    <property type="entry name" value="S-2-haloacid_dehalogenase"/>
</dbReference>
<dbReference type="InterPro" id="IPR036412">
    <property type="entry name" value="HAD-like_sf"/>
</dbReference>
<dbReference type="OrthoDB" id="3774052at2"/>
<dbReference type="InterPro" id="IPR023214">
    <property type="entry name" value="HAD_sf"/>
</dbReference>
<keyword evidence="1" id="KW-0378">Hydrolase</keyword>
<dbReference type="GO" id="GO:0016787">
    <property type="term" value="F:hydrolase activity"/>
    <property type="evidence" value="ECO:0007669"/>
    <property type="project" value="UniProtKB-KW"/>
</dbReference>
<dbReference type="EMBL" id="UPHP01000071">
    <property type="protein sequence ID" value="VBA39513.1"/>
    <property type="molecule type" value="Genomic_DNA"/>
</dbReference>
<sequence length="188" mass="20372">MMLSGFQALSFDCYGTLIDWEKGISAVLGPWARSHRSDIDDERLLTIYGEHETRMEAQNPTAPYPDIVARTMMAVGQDLGVPVDRAEAGQLAASVPNWPAFPDSQEALASLAEHYKLFVLSNVDRVSFAGSNQRLGVSFTEIITAEDVGSYKPSARNFEALLACAAQRGVGSDKLLHVAQSAMSPARP</sequence>
<dbReference type="RefSeq" id="WP_122525630.1">
    <property type="nucleotide sequence ID" value="NZ_UPHP01000071.1"/>
</dbReference>
<dbReference type="Gene3D" id="3.40.50.1000">
    <property type="entry name" value="HAD superfamily/HAD-like"/>
    <property type="match status" value="1"/>
</dbReference>
<organism evidence="2 3">
    <name type="scientific">Mycobacterium attenuatum</name>
    <dbReference type="NCBI Taxonomy" id="2341086"/>
    <lineage>
        <taxon>Bacteria</taxon>
        <taxon>Bacillati</taxon>
        <taxon>Actinomycetota</taxon>
        <taxon>Actinomycetes</taxon>
        <taxon>Mycobacteriales</taxon>
        <taxon>Mycobacteriaceae</taxon>
        <taxon>Mycobacterium</taxon>
    </lineage>
</organism>
<evidence type="ECO:0008006" key="4">
    <source>
        <dbReference type="Google" id="ProtNLM"/>
    </source>
</evidence>
<accession>A0A498Q4D1</accession>
<dbReference type="Pfam" id="PF00702">
    <property type="entry name" value="Hydrolase"/>
    <property type="match status" value="1"/>
</dbReference>
<dbReference type="Gene3D" id="1.10.150.750">
    <property type="match status" value="1"/>
</dbReference>
<reference evidence="2 3" key="1">
    <citation type="submission" date="2018-09" db="EMBL/GenBank/DDBJ databases">
        <authorList>
            <person name="Tagini F."/>
        </authorList>
    </citation>
    <scope>NUCLEOTIDE SEQUENCE [LARGE SCALE GENOMIC DNA]</scope>
    <source>
        <strain evidence="2 3">MK136</strain>
    </source>
</reference>
<dbReference type="SUPFAM" id="SSF56784">
    <property type="entry name" value="HAD-like"/>
    <property type="match status" value="1"/>
</dbReference>
<name>A0A498Q4D1_9MYCO</name>
<evidence type="ECO:0000256" key="1">
    <source>
        <dbReference type="ARBA" id="ARBA00022801"/>
    </source>
</evidence>
<evidence type="ECO:0000313" key="2">
    <source>
        <dbReference type="EMBL" id="VBA39513.1"/>
    </source>
</evidence>
<proteinExistence type="predicted"/>
<dbReference type="PANTHER" id="PTHR43316:SF9">
    <property type="entry name" value="ACID DEHALOGENASE, PUTATIVE (AFU_ORTHOLOGUE AFUA_6G14460)-RELATED"/>
    <property type="match status" value="1"/>
</dbReference>
<keyword evidence="3" id="KW-1185">Reference proteome</keyword>
<gene>
    <name evidence="2" type="ORF">LAUMK136_03037</name>
</gene>
<dbReference type="PANTHER" id="PTHR43316">
    <property type="entry name" value="HYDROLASE, HALOACID DELAHOGENASE-RELATED"/>
    <property type="match status" value="1"/>
</dbReference>
<evidence type="ECO:0000313" key="3">
    <source>
        <dbReference type="Proteomes" id="UP000273307"/>
    </source>
</evidence>
<dbReference type="AlphaFoldDB" id="A0A498Q4D1"/>